<dbReference type="GO" id="GO:0006313">
    <property type="term" value="P:DNA transposition"/>
    <property type="evidence" value="ECO:0007669"/>
    <property type="project" value="UniProtKB-UniRule"/>
</dbReference>
<comment type="function">
    <text evidence="9">Site-specific tyrosine recombinase, which acts by catalyzing the cutting and rejoining of the recombining DNA molecules. The XerC-XerD complex is essential to convert dimers of the bacterial chromosome into monomers to permit their segregation at cell division. It also contributes to the segregational stability of plasmids.</text>
</comment>
<dbReference type="Pfam" id="PF00589">
    <property type="entry name" value="Phage_integrase"/>
    <property type="match status" value="1"/>
</dbReference>
<dbReference type="InterPro" id="IPR010998">
    <property type="entry name" value="Integrase_recombinase_N"/>
</dbReference>
<evidence type="ECO:0000259" key="11">
    <source>
        <dbReference type="PROSITE" id="PS51900"/>
    </source>
</evidence>
<comment type="caution">
    <text evidence="12">The sequence shown here is derived from an EMBL/GenBank/DDBJ whole genome shotgun (WGS) entry which is preliminary data.</text>
</comment>
<feature type="domain" description="Tyr recombinase" evidence="10">
    <location>
        <begin position="110"/>
        <end position="293"/>
    </location>
</feature>
<evidence type="ECO:0000256" key="5">
    <source>
        <dbReference type="ARBA" id="ARBA00022908"/>
    </source>
</evidence>
<name>A0A3N0VLY7_9GAMM</name>
<evidence type="ECO:0000256" key="2">
    <source>
        <dbReference type="ARBA" id="ARBA00022490"/>
    </source>
</evidence>
<keyword evidence="4 9" id="KW-0159">Chromosome partition</keyword>
<comment type="similarity">
    <text evidence="9">Belongs to the 'phage' integrase family. XerC subfamily.</text>
</comment>
<feature type="active site" evidence="9">
    <location>
        <position position="245"/>
    </location>
</feature>
<keyword evidence="7 9" id="KW-0233">DNA recombination</keyword>
<dbReference type="GO" id="GO:0003677">
    <property type="term" value="F:DNA binding"/>
    <property type="evidence" value="ECO:0007669"/>
    <property type="project" value="UniProtKB-UniRule"/>
</dbReference>
<dbReference type="PROSITE" id="PS51900">
    <property type="entry name" value="CB"/>
    <property type="match status" value="1"/>
</dbReference>
<evidence type="ECO:0000256" key="6">
    <source>
        <dbReference type="ARBA" id="ARBA00023125"/>
    </source>
</evidence>
<dbReference type="GO" id="GO:0051301">
    <property type="term" value="P:cell division"/>
    <property type="evidence" value="ECO:0007669"/>
    <property type="project" value="UniProtKB-KW"/>
</dbReference>
<reference evidence="12 13" key="1">
    <citation type="submission" date="2018-10" db="EMBL/GenBank/DDBJ databases">
        <authorList>
            <person name="Chen W.-M."/>
        </authorList>
    </citation>
    <scope>NUCLEOTIDE SEQUENCE [LARGE SCALE GENOMIC DNA]</scope>
    <source>
        <strain evidence="12 13">THS-13</strain>
    </source>
</reference>
<dbReference type="SUPFAM" id="SSF56349">
    <property type="entry name" value="DNA breaking-rejoining enzymes"/>
    <property type="match status" value="1"/>
</dbReference>
<dbReference type="InParanoid" id="A0A3N0VLY7"/>
<feature type="active site" evidence="9">
    <location>
        <position position="153"/>
    </location>
</feature>
<evidence type="ECO:0000256" key="7">
    <source>
        <dbReference type="ARBA" id="ARBA00023172"/>
    </source>
</evidence>
<feature type="active site" evidence="9">
    <location>
        <position position="248"/>
    </location>
</feature>
<evidence type="ECO:0000259" key="10">
    <source>
        <dbReference type="PROSITE" id="PS51898"/>
    </source>
</evidence>
<evidence type="ECO:0000256" key="1">
    <source>
        <dbReference type="ARBA" id="ARBA00004496"/>
    </source>
</evidence>
<dbReference type="GO" id="GO:0009037">
    <property type="term" value="F:tyrosine-based site-specific recombinase activity"/>
    <property type="evidence" value="ECO:0007669"/>
    <property type="project" value="UniProtKB-UniRule"/>
</dbReference>
<feature type="active site" evidence="9">
    <location>
        <position position="271"/>
    </location>
</feature>
<dbReference type="Proteomes" id="UP000282106">
    <property type="component" value="Unassembled WGS sequence"/>
</dbReference>
<dbReference type="PANTHER" id="PTHR30349">
    <property type="entry name" value="PHAGE INTEGRASE-RELATED"/>
    <property type="match status" value="1"/>
</dbReference>
<feature type="active site" description="O-(3'-phospho-DNA)-tyrosine intermediate" evidence="9">
    <location>
        <position position="280"/>
    </location>
</feature>
<gene>
    <name evidence="9" type="primary">xerC</name>
    <name evidence="12" type="ORF">ED208_00415</name>
</gene>
<dbReference type="PANTHER" id="PTHR30349:SF81">
    <property type="entry name" value="TYROSINE RECOMBINASE XERC"/>
    <property type="match status" value="1"/>
</dbReference>
<keyword evidence="13" id="KW-1185">Reference proteome</keyword>
<evidence type="ECO:0000256" key="4">
    <source>
        <dbReference type="ARBA" id="ARBA00022829"/>
    </source>
</evidence>
<keyword evidence="2 9" id="KW-0963">Cytoplasm</keyword>
<dbReference type="Pfam" id="PF02899">
    <property type="entry name" value="Phage_int_SAM_1"/>
    <property type="match status" value="1"/>
</dbReference>
<comment type="subunit">
    <text evidence="9">Forms a cyclic heterotetrameric complex composed of two molecules of XerC and two molecules of XerD.</text>
</comment>
<evidence type="ECO:0000256" key="9">
    <source>
        <dbReference type="HAMAP-Rule" id="MF_01808"/>
    </source>
</evidence>
<organism evidence="12 13">
    <name type="scientific">Stagnimonas aquatica</name>
    <dbReference type="NCBI Taxonomy" id="2689987"/>
    <lineage>
        <taxon>Bacteria</taxon>
        <taxon>Pseudomonadati</taxon>
        <taxon>Pseudomonadota</taxon>
        <taxon>Gammaproteobacteria</taxon>
        <taxon>Nevskiales</taxon>
        <taxon>Nevskiaceae</taxon>
        <taxon>Stagnimonas</taxon>
    </lineage>
</organism>
<feature type="domain" description="Core-binding (CB)" evidence="11">
    <location>
        <begin position="7"/>
        <end position="93"/>
    </location>
</feature>
<feature type="active site" evidence="9">
    <location>
        <position position="177"/>
    </location>
</feature>
<evidence type="ECO:0000256" key="8">
    <source>
        <dbReference type="ARBA" id="ARBA00023306"/>
    </source>
</evidence>
<evidence type="ECO:0000256" key="3">
    <source>
        <dbReference type="ARBA" id="ARBA00022618"/>
    </source>
</evidence>
<accession>A0A3N0VLY7</accession>
<dbReference type="InterPro" id="IPR050090">
    <property type="entry name" value="Tyrosine_recombinase_XerCD"/>
</dbReference>
<dbReference type="InterPro" id="IPR004107">
    <property type="entry name" value="Integrase_SAM-like_N"/>
</dbReference>
<keyword evidence="6 9" id="KW-0238">DNA-binding</keyword>
<proteinExistence type="inferred from homology"/>
<dbReference type="AlphaFoldDB" id="A0A3N0VLY7"/>
<comment type="subcellular location">
    <subcellularLocation>
        <location evidence="1 9">Cytoplasm</location>
    </subcellularLocation>
</comment>
<dbReference type="Gene3D" id="1.10.443.10">
    <property type="entry name" value="Intergrase catalytic core"/>
    <property type="match status" value="1"/>
</dbReference>
<dbReference type="InterPro" id="IPR013762">
    <property type="entry name" value="Integrase-like_cat_sf"/>
</dbReference>
<keyword evidence="5 9" id="KW-0229">DNA integration</keyword>
<dbReference type="GO" id="GO:0005737">
    <property type="term" value="C:cytoplasm"/>
    <property type="evidence" value="ECO:0007669"/>
    <property type="project" value="UniProtKB-SubCell"/>
</dbReference>
<dbReference type="EMBL" id="RJVO01000001">
    <property type="protein sequence ID" value="ROH93038.1"/>
    <property type="molecule type" value="Genomic_DNA"/>
</dbReference>
<dbReference type="GO" id="GO:0007059">
    <property type="term" value="P:chromosome segregation"/>
    <property type="evidence" value="ECO:0007669"/>
    <property type="project" value="UniProtKB-UniRule"/>
</dbReference>
<evidence type="ECO:0000313" key="13">
    <source>
        <dbReference type="Proteomes" id="UP000282106"/>
    </source>
</evidence>
<keyword evidence="3 9" id="KW-0132">Cell division</keyword>
<dbReference type="InterPro" id="IPR002104">
    <property type="entry name" value="Integrase_catalytic"/>
</dbReference>
<dbReference type="InterPro" id="IPR011010">
    <property type="entry name" value="DNA_brk_join_enz"/>
</dbReference>
<dbReference type="Gene3D" id="1.10.150.130">
    <property type="match status" value="1"/>
</dbReference>
<dbReference type="RefSeq" id="WP_123209890.1">
    <property type="nucleotide sequence ID" value="NZ_RJVO01000001.1"/>
</dbReference>
<dbReference type="InterPro" id="IPR023009">
    <property type="entry name" value="Tyrosine_recombinase_XerC/XerD"/>
</dbReference>
<evidence type="ECO:0000313" key="12">
    <source>
        <dbReference type="EMBL" id="ROH93038.1"/>
    </source>
</evidence>
<dbReference type="HAMAP" id="MF_01808">
    <property type="entry name" value="Recomb_XerC_XerD"/>
    <property type="match status" value="1"/>
</dbReference>
<protein>
    <recommendedName>
        <fullName evidence="9">Tyrosine recombinase XerC</fullName>
    </recommendedName>
</protein>
<dbReference type="FunCoup" id="A0A3N0VLY7">
    <property type="interactions" value="48"/>
</dbReference>
<dbReference type="PROSITE" id="PS51898">
    <property type="entry name" value="TYR_RECOMBINASE"/>
    <property type="match status" value="1"/>
</dbReference>
<sequence length="306" mass="33456">MPQPLATELATSVNAYLEYLQVVRRTPASSLAGRRQDLQRFLEFARERGLERVEQIDVHSVRAYVARRSRLGLAPVSVRRELSSLRSFLQAQCRNGLLLANPAAEVRSPKVARRLPSAFEAEPLNVALDQEPDGALEARDRAMAELLYSCGLRLGELQPLQLGQFDAGLSELRVTGKGGKTRVLPVGAQARAALAAWLALRPGGQGAGAALFPGRDGEPLSRSAIAGRLKLWARRAGLAGRVHPHRFRHAFASHLLEGSGDLRAVQELLGHANLATTQIYTHLDFDRLARVYDQAHPRARSKSGPK</sequence>
<dbReference type="InterPro" id="IPR044068">
    <property type="entry name" value="CB"/>
</dbReference>
<keyword evidence="8 9" id="KW-0131">Cell cycle</keyword>